<organism evidence="2 3">
    <name type="scientific">Mucuna pruriens</name>
    <name type="common">Velvet bean</name>
    <name type="synonym">Dolichos pruriens</name>
    <dbReference type="NCBI Taxonomy" id="157652"/>
    <lineage>
        <taxon>Eukaryota</taxon>
        <taxon>Viridiplantae</taxon>
        <taxon>Streptophyta</taxon>
        <taxon>Embryophyta</taxon>
        <taxon>Tracheophyta</taxon>
        <taxon>Spermatophyta</taxon>
        <taxon>Magnoliopsida</taxon>
        <taxon>eudicotyledons</taxon>
        <taxon>Gunneridae</taxon>
        <taxon>Pentapetalae</taxon>
        <taxon>rosids</taxon>
        <taxon>fabids</taxon>
        <taxon>Fabales</taxon>
        <taxon>Fabaceae</taxon>
        <taxon>Papilionoideae</taxon>
        <taxon>50 kb inversion clade</taxon>
        <taxon>NPAAA clade</taxon>
        <taxon>indigoferoid/millettioid clade</taxon>
        <taxon>Phaseoleae</taxon>
        <taxon>Mucuna</taxon>
    </lineage>
</organism>
<gene>
    <name evidence="2" type="ORF">CR513_48181</name>
</gene>
<feature type="compositionally biased region" description="Basic residues" evidence="1">
    <location>
        <begin position="30"/>
        <end position="39"/>
    </location>
</feature>
<protein>
    <submittedName>
        <fullName evidence="2">Uncharacterized protein</fullName>
    </submittedName>
</protein>
<feature type="compositionally biased region" description="Basic and acidic residues" evidence="1">
    <location>
        <begin position="14"/>
        <end position="29"/>
    </location>
</feature>
<evidence type="ECO:0000313" key="2">
    <source>
        <dbReference type="EMBL" id="RDX72353.1"/>
    </source>
</evidence>
<proteinExistence type="predicted"/>
<keyword evidence="3" id="KW-1185">Reference proteome</keyword>
<dbReference type="Proteomes" id="UP000257109">
    <property type="component" value="Unassembled WGS sequence"/>
</dbReference>
<feature type="non-terminal residue" evidence="2">
    <location>
        <position position="1"/>
    </location>
</feature>
<name>A0A371F2D2_MUCPR</name>
<evidence type="ECO:0000313" key="3">
    <source>
        <dbReference type="Proteomes" id="UP000257109"/>
    </source>
</evidence>
<accession>A0A371F2D2</accession>
<comment type="caution">
    <text evidence="2">The sequence shown here is derived from an EMBL/GenBank/DDBJ whole genome shotgun (WGS) entry which is preliminary data.</text>
</comment>
<evidence type="ECO:0000256" key="1">
    <source>
        <dbReference type="SAM" id="MobiDB-lite"/>
    </source>
</evidence>
<feature type="region of interest" description="Disordered" evidence="1">
    <location>
        <begin position="1"/>
        <end position="66"/>
    </location>
</feature>
<sequence>MGLLTGYPQASVTRRGERGSIENENEEGKRKKRAKRKSDKRKEKIEHRKGLERKPKNDKKESVEGKEVLMTSRRVVKRVLLAKKEPLYHLPTNMCLQLSTQFSDLPIGFRDMLGDFQELFPKYSTRATSH</sequence>
<feature type="compositionally biased region" description="Basic and acidic residues" evidence="1">
    <location>
        <begin position="40"/>
        <end position="66"/>
    </location>
</feature>
<reference evidence="2" key="1">
    <citation type="submission" date="2018-05" db="EMBL/GenBank/DDBJ databases">
        <title>Draft genome of Mucuna pruriens seed.</title>
        <authorList>
            <person name="Nnadi N.E."/>
            <person name="Vos R."/>
            <person name="Hasami M.H."/>
            <person name="Devisetty U.K."/>
            <person name="Aguiy J.C."/>
        </authorList>
    </citation>
    <scope>NUCLEOTIDE SEQUENCE [LARGE SCALE GENOMIC DNA]</scope>
    <source>
        <strain evidence="2">JCA_2017</strain>
    </source>
</reference>
<dbReference type="EMBL" id="QJKJ01010940">
    <property type="protein sequence ID" value="RDX72353.1"/>
    <property type="molecule type" value="Genomic_DNA"/>
</dbReference>
<dbReference type="AlphaFoldDB" id="A0A371F2D2"/>